<dbReference type="KEGG" id="dsi:Dsimw501_GD28211"/>
<dbReference type="EMBL" id="CM002912">
    <property type="protein sequence ID" value="KMZ01329.1"/>
    <property type="molecule type" value="Genomic_DNA"/>
</dbReference>
<dbReference type="OrthoDB" id="10037534at2759"/>
<evidence type="ECO:0000313" key="4">
    <source>
        <dbReference type="Proteomes" id="UP000035880"/>
    </source>
</evidence>
<keyword evidence="1" id="KW-0812">Transmembrane</keyword>
<organism evidence="3 4">
    <name type="scientific">Drosophila simulans</name>
    <name type="common">Fruit fly</name>
    <dbReference type="NCBI Taxonomy" id="7240"/>
    <lineage>
        <taxon>Eukaryota</taxon>
        <taxon>Metazoa</taxon>
        <taxon>Ecdysozoa</taxon>
        <taxon>Arthropoda</taxon>
        <taxon>Hexapoda</taxon>
        <taxon>Insecta</taxon>
        <taxon>Pterygota</taxon>
        <taxon>Neoptera</taxon>
        <taxon>Endopterygota</taxon>
        <taxon>Diptera</taxon>
        <taxon>Brachycera</taxon>
        <taxon>Muscomorpha</taxon>
        <taxon>Ephydroidea</taxon>
        <taxon>Drosophilidae</taxon>
        <taxon>Drosophila</taxon>
        <taxon>Sophophora</taxon>
    </lineage>
</organism>
<keyword evidence="1" id="KW-1133">Transmembrane helix</keyword>
<sequence length="1026" mass="118144">MCSKIISTVVFMCLLPNFTLFQENLTRVCKIKCLDEFTNTTSGTAHWKYKGIPYAISEDLLCLKSDHQILMRVCDTNYGRWIPDLIECKIKINKNLHCPDDLFEIRNVGKLPICLKISTEPKAFNEQFCYGSNIIPMDLRSFELSKVSQFLKKMNISEYWLPIRRNNELMPYEVRLPGKSWRKKINRSIIHLKNNPNEHCLKHTISNQTPTDFKSQIVSVDCNAFLNAVCIFRSELISNAGCPSGFGALVYQPAVCYGIDWNNTTSEPLGLKEYLKKRNWLRRILAKYVSKKNRHEFFKIDFFFHHLTEEYVIIMSLSENFQIVSKGSKWIPTLSKKIVKPSRAVEMVLEIDHSSKGLRLVIYNRKYLWGNNSSYAGVKCFAFLKYGTLKNARLDLIWENQKQSYSIFKVNIVSSYRTEYWCEGHSIFDFQLVSARLFVDVNRNTAPVFVLRWNVSCINANLADSLCNEVTDKNVRKLVEGIYGNKNLGNLLIYDVRIMDVEWIKNMCVVFWIHITAALKRTASIYHKEIAFGENTPKTPKDFVAFMQIKITLSNFFFNFIKNSTYLIRSTDYCFSELSFSNDGMHLWTTTRVGEIAMTKNLCIQKDGMPYTRLCLGDFVHGAYWKELTQPVVCESPKNNTKVLHDLQVAKMFKSPPDKVLKYLKYTIANSKNNIVPADIFFIYNIIQSVLEVHSSKSAFQQTNKDLTKWKNVLYQIFDIYNILRGLDSKIIKMSAELNATNKFLKSFEMLCDTLSTDLSFTQIDNGEEYLSELHSETIDYDDIGVSVYISKYILYFSINPSIANVSGIALFANNNTENTHTKLKGAFQNEHYRFLQVNHDINDIVNEPDLELAVYLPIELFDTLKASTNETNDVIVVIKVYSSDELFQQSNRNLTLLSRVASISLPGYSSFLPVPVPLIFRQSKNKGVSPPGSCLIWNYEGWIDGYSMLKYFENNGGIALCLLRRLAPTGYFLEKINSIENHSIHNDLSMNNTQVNGSIICVILLFCSILMVIGFLFCKCICRRL</sequence>
<evidence type="ECO:0000256" key="1">
    <source>
        <dbReference type="SAM" id="Phobius"/>
    </source>
</evidence>
<dbReference type="InterPro" id="IPR046338">
    <property type="entry name" value="GAIN_dom_sf"/>
</dbReference>
<reference evidence="3 4" key="1">
    <citation type="journal article" date="2013" name="Genome Res.">
        <title>A second-generation assembly of the Drosophila simulans genome provides new insights into patterns of lineage-specific divergence.</title>
        <authorList>
            <person name="Hu T.T."/>
            <person name="Eisen M.B."/>
            <person name="Thornton K.R."/>
            <person name="Andolfatto P."/>
        </authorList>
    </citation>
    <scope>NUCLEOTIDE SEQUENCE [LARGE SCALE GENOMIC DNA]</scope>
    <source>
        <strain evidence="4">w501</strain>
    </source>
</reference>
<dbReference type="Bgee" id="FBgn0269501">
    <property type="expression patterns" value="Expressed in female reproductive system and 2 other cell types or tissues"/>
</dbReference>
<gene>
    <name evidence="3" type="primary">Dsim\GD28211</name>
    <name evidence="3" type="ORF">Dsimw501_GD28211</name>
</gene>
<evidence type="ECO:0000313" key="3">
    <source>
        <dbReference type="EMBL" id="KMZ01329.1"/>
    </source>
</evidence>
<feature type="transmembrane region" description="Helical" evidence="1">
    <location>
        <begin position="998"/>
        <end position="1019"/>
    </location>
</feature>
<dbReference type="Gene3D" id="2.60.220.50">
    <property type="match status" value="1"/>
</dbReference>
<feature type="chain" id="PRO_5005322141" evidence="2">
    <location>
        <begin position="22"/>
        <end position="1026"/>
    </location>
</feature>
<dbReference type="AlphaFoldDB" id="A0A0J9S0C5"/>
<evidence type="ECO:0000256" key="2">
    <source>
        <dbReference type="SAM" id="SignalP"/>
    </source>
</evidence>
<feature type="signal peptide" evidence="2">
    <location>
        <begin position="1"/>
        <end position="21"/>
    </location>
</feature>
<proteinExistence type="predicted"/>
<dbReference type="Proteomes" id="UP000035880">
    <property type="component" value="Chromosome 3L"/>
</dbReference>
<name>A0A0J9S0C5_DROSI</name>
<protein>
    <submittedName>
        <fullName evidence="3">Uncharacterized protein, isoform A</fullName>
    </submittedName>
</protein>
<keyword evidence="1" id="KW-0472">Membrane</keyword>
<accession>A0A0J9S0C5</accession>
<keyword evidence="2" id="KW-0732">Signal</keyword>